<keyword evidence="1" id="KW-0040">ANK repeat</keyword>
<dbReference type="PROSITE" id="PS50297">
    <property type="entry name" value="ANK_REP_REGION"/>
    <property type="match status" value="1"/>
</dbReference>
<dbReference type="Gene3D" id="1.25.40.20">
    <property type="entry name" value="Ankyrin repeat-containing domain"/>
    <property type="match status" value="1"/>
</dbReference>
<name>A0ABR2GSE9_9EUKA</name>
<dbReference type="EMBL" id="JAPFFF010000066">
    <property type="protein sequence ID" value="KAK8836312.1"/>
    <property type="molecule type" value="Genomic_DNA"/>
</dbReference>
<dbReference type="PROSITE" id="PS50088">
    <property type="entry name" value="ANK_REPEAT"/>
    <property type="match status" value="1"/>
</dbReference>
<evidence type="ECO:0008006" key="4">
    <source>
        <dbReference type="Google" id="ProtNLM"/>
    </source>
</evidence>
<evidence type="ECO:0000313" key="2">
    <source>
        <dbReference type="EMBL" id="KAK8836312.1"/>
    </source>
</evidence>
<reference evidence="2 3" key="1">
    <citation type="submission" date="2024-04" db="EMBL/GenBank/DDBJ databases">
        <title>Tritrichomonas musculus Genome.</title>
        <authorList>
            <person name="Alves-Ferreira E."/>
            <person name="Grigg M."/>
            <person name="Lorenzi H."/>
            <person name="Galac M."/>
        </authorList>
    </citation>
    <scope>NUCLEOTIDE SEQUENCE [LARGE SCALE GENOMIC DNA]</scope>
    <source>
        <strain evidence="2 3">EAF2021</strain>
    </source>
</reference>
<evidence type="ECO:0000256" key="1">
    <source>
        <dbReference type="PROSITE-ProRule" id="PRU00023"/>
    </source>
</evidence>
<dbReference type="Proteomes" id="UP001470230">
    <property type="component" value="Unassembled WGS sequence"/>
</dbReference>
<accession>A0ABR2GSE9</accession>
<sequence length="300" mass="34569">METAVSYIEKDDSFYLSKVSGLDLYLKNGITTFTSEIFGPSFTDMTLIQFSIAMRKPKTLKYMLETTFNKCQVPFDQIITPTTSNTKGNLFTLAIYFGSKCNKYENSDVECLKVLIDFFNANKPQGYSIDIENINGETPLIKAIDLMNNDAIQLLLENGADIYHRSQNNSHFEIPLRHLFRKANNIANLSVVFDGPLLGQKENIKNNYFKERNFLKFLVDHNLQIGMQYVIDVTNNDQQVLSIFHDIQNGDTNPQPNTNEEEEIIEECFRCHTHEGQMRFCNLCNHYYCDDCIDDHGCDH</sequence>
<comment type="caution">
    <text evidence="2">The sequence shown here is derived from an EMBL/GenBank/DDBJ whole genome shotgun (WGS) entry which is preliminary data.</text>
</comment>
<dbReference type="SUPFAM" id="SSF48403">
    <property type="entry name" value="Ankyrin repeat"/>
    <property type="match status" value="1"/>
</dbReference>
<organism evidence="2 3">
    <name type="scientific">Tritrichomonas musculus</name>
    <dbReference type="NCBI Taxonomy" id="1915356"/>
    <lineage>
        <taxon>Eukaryota</taxon>
        <taxon>Metamonada</taxon>
        <taxon>Parabasalia</taxon>
        <taxon>Tritrichomonadida</taxon>
        <taxon>Tritrichomonadidae</taxon>
        <taxon>Tritrichomonas</taxon>
    </lineage>
</organism>
<proteinExistence type="predicted"/>
<protein>
    <recommendedName>
        <fullName evidence="4">Ankyrin repeat protein</fullName>
    </recommendedName>
</protein>
<feature type="repeat" description="ANK" evidence="1">
    <location>
        <begin position="135"/>
        <end position="167"/>
    </location>
</feature>
<evidence type="ECO:0000313" key="3">
    <source>
        <dbReference type="Proteomes" id="UP001470230"/>
    </source>
</evidence>
<keyword evidence="3" id="KW-1185">Reference proteome</keyword>
<dbReference type="InterPro" id="IPR036770">
    <property type="entry name" value="Ankyrin_rpt-contain_sf"/>
</dbReference>
<dbReference type="InterPro" id="IPR002110">
    <property type="entry name" value="Ankyrin_rpt"/>
</dbReference>
<dbReference type="Pfam" id="PF00023">
    <property type="entry name" value="Ank"/>
    <property type="match status" value="1"/>
</dbReference>
<gene>
    <name evidence="2" type="ORF">M9Y10_039646</name>
</gene>